<dbReference type="SUPFAM" id="SSF51735">
    <property type="entry name" value="NAD(P)-binding Rossmann-fold domains"/>
    <property type="match status" value="1"/>
</dbReference>
<evidence type="ECO:0000313" key="4">
    <source>
        <dbReference type="EMBL" id="MFD2422634.1"/>
    </source>
</evidence>
<evidence type="ECO:0000313" key="5">
    <source>
        <dbReference type="Proteomes" id="UP001597417"/>
    </source>
</evidence>
<keyword evidence="1" id="KW-0560">Oxidoreductase</keyword>
<evidence type="ECO:0000259" key="2">
    <source>
        <dbReference type="Pfam" id="PF01408"/>
    </source>
</evidence>
<dbReference type="InterPro" id="IPR050463">
    <property type="entry name" value="Gfo/Idh/MocA_oxidrdct_glycsds"/>
</dbReference>
<dbReference type="RefSeq" id="WP_378271810.1">
    <property type="nucleotide sequence ID" value="NZ_JBHUKR010000029.1"/>
</dbReference>
<dbReference type="PANTHER" id="PTHR43818:SF11">
    <property type="entry name" value="BCDNA.GH03377"/>
    <property type="match status" value="1"/>
</dbReference>
<gene>
    <name evidence="4" type="ORF">ACFSXZ_40560</name>
</gene>
<dbReference type="PANTHER" id="PTHR43818">
    <property type="entry name" value="BCDNA.GH03377"/>
    <property type="match status" value="1"/>
</dbReference>
<feature type="domain" description="GFO/IDH/MocA-like oxidoreductase" evidence="3">
    <location>
        <begin position="132"/>
        <end position="275"/>
    </location>
</feature>
<feature type="domain" description="Gfo/Idh/MocA-like oxidoreductase N-terminal" evidence="2">
    <location>
        <begin position="7"/>
        <end position="120"/>
    </location>
</feature>
<protein>
    <submittedName>
        <fullName evidence="4">Gfo/Idh/MocA family protein</fullName>
    </submittedName>
</protein>
<dbReference type="SUPFAM" id="SSF55347">
    <property type="entry name" value="Glyceraldehyde-3-phosphate dehydrogenase-like, C-terminal domain"/>
    <property type="match status" value="1"/>
</dbReference>
<name>A0ABW5G5R2_9PSEU</name>
<dbReference type="InterPro" id="IPR055170">
    <property type="entry name" value="GFO_IDH_MocA-like_dom"/>
</dbReference>
<sequence length="374" mass="38870">MTARVLHAAVIGGGMIAAVHRRAILASGGVVAGVLGSSPERAAAVAAQWDTTSFVDLDALLAANIDVVHVCSPNATHLEYALAAVDAGLHVVCEKPLATTVADAALLAGAAANAGVVATVPFVYRYHPLISELRARRMQGRFGRWNALHGSYLQDWMLAPSAGNWRVDSAAGGASRAFADIGTHWCDLVEFVSGERIAEVSATTSVAVAERPATSTQSFSGDGGYGPTEAVTTEDIAIATFLTEAGVPGNVVVSQVAAGRRNRLWFELDGADGSAVFDQENPESAWLGHPDGATLLARGAGELSDAQKRLSFLPGGHPQGYQDAFSAFVADTYEGIRTGRLPDGLPTFEDGARAARIVDAVLGSALSRAWAPVR</sequence>
<dbReference type="Pfam" id="PF01408">
    <property type="entry name" value="GFO_IDH_MocA"/>
    <property type="match status" value="1"/>
</dbReference>
<proteinExistence type="predicted"/>
<accession>A0ABW5G5R2</accession>
<dbReference type="Proteomes" id="UP001597417">
    <property type="component" value="Unassembled WGS sequence"/>
</dbReference>
<comment type="caution">
    <text evidence="4">The sequence shown here is derived from an EMBL/GenBank/DDBJ whole genome shotgun (WGS) entry which is preliminary data.</text>
</comment>
<dbReference type="InterPro" id="IPR036291">
    <property type="entry name" value="NAD(P)-bd_dom_sf"/>
</dbReference>
<organism evidence="4 5">
    <name type="scientific">Amycolatopsis pigmentata</name>
    <dbReference type="NCBI Taxonomy" id="450801"/>
    <lineage>
        <taxon>Bacteria</taxon>
        <taxon>Bacillati</taxon>
        <taxon>Actinomycetota</taxon>
        <taxon>Actinomycetes</taxon>
        <taxon>Pseudonocardiales</taxon>
        <taxon>Pseudonocardiaceae</taxon>
        <taxon>Amycolatopsis</taxon>
    </lineage>
</organism>
<dbReference type="Pfam" id="PF22725">
    <property type="entry name" value="GFO_IDH_MocA_C3"/>
    <property type="match status" value="1"/>
</dbReference>
<dbReference type="Gene3D" id="3.30.360.10">
    <property type="entry name" value="Dihydrodipicolinate Reductase, domain 2"/>
    <property type="match status" value="1"/>
</dbReference>
<evidence type="ECO:0000259" key="3">
    <source>
        <dbReference type="Pfam" id="PF22725"/>
    </source>
</evidence>
<evidence type="ECO:0000256" key="1">
    <source>
        <dbReference type="ARBA" id="ARBA00023002"/>
    </source>
</evidence>
<keyword evidence="5" id="KW-1185">Reference proteome</keyword>
<dbReference type="EMBL" id="JBHUKR010000029">
    <property type="protein sequence ID" value="MFD2422634.1"/>
    <property type="molecule type" value="Genomic_DNA"/>
</dbReference>
<dbReference type="Gene3D" id="3.40.50.720">
    <property type="entry name" value="NAD(P)-binding Rossmann-like Domain"/>
    <property type="match status" value="1"/>
</dbReference>
<dbReference type="InterPro" id="IPR000683">
    <property type="entry name" value="Gfo/Idh/MocA-like_OxRdtase_N"/>
</dbReference>
<reference evidence="5" key="1">
    <citation type="journal article" date="2019" name="Int. J. Syst. Evol. Microbiol.">
        <title>The Global Catalogue of Microorganisms (GCM) 10K type strain sequencing project: providing services to taxonomists for standard genome sequencing and annotation.</title>
        <authorList>
            <consortium name="The Broad Institute Genomics Platform"/>
            <consortium name="The Broad Institute Genome Sequencing Center for Infectious Disease"/>
            <person name="Wu L."/>
            <person name="Ma J."/>
        </authorList>
    </citation>
    <scope>NUCLEOTIDE SEQUENCE [LARGE SCALE GENOMIC DNA]</scope>
    <source>
        <strain evidence="5">CGMCC 4.7645</strain>
    </source>
</reference>